<dbReference type="Proteomes" id="UP000316621">
    <property type="component" value="Chromosome 3"/>
</dbReference>
<evidence type="ECO:0000313" key="2">
    <source>
        <dbReference type="Proteomes" id="UP000316621"/>
    </source>
</evidence>
<keyword evidence="2" id="KW-1185">Reference proteome</keyword>
<dbReference type="OMA" id="HYLPKIF"/>
<organism evidence="1 2">
    <name type="scientific">Papaver somniferum</name>
    <name type="common">Opium poppy</name>
    <dbReference type="NCBI Taxonomy" id="3469"/>
    <lineage>
        <taxon>Eukaryota</taxon>
        <taxon>Viridiplantae</taxon>
        <taxon>Streptophyta</taxon>
        <taxon>Embryophyta</taxon>
        <taxon>Tracheophyta</taxon>
        <taxon>Spermatophyta</taxon>
        <taxon>Magnoliopsida</taxon>
        <taxon>Ranunculales</taxon>
        <taxon>Papaveraceae</taxon>
        <taxon>Papaveroideae</taxon>
        <taxon>Papaver</taxon>
    </lineage>
</organism>
<dbReference type="Gramene" id="RZC54493">
    <property type="protein sequence ID" value="RZC54493"/>
    <property type="gene ID" value="C5167_013342"/>
</dbReference>
<dbReference type="EMBL" id="CM010717">
    <property type="protein sequence ID" value="RZC54493.1"/>
    <property type="molecule type" value="Genomic_DNA"/>
</dbReference>
<dbReference type="Pfam" id="PF05340">
    <property type="entry name" value="DUF740"/>
    <property type="match status" value="1"/>
</dbReference>
<gene>
    <name evidence="1" type="ORF">C5167_013342</name>
</gene>
<dbReference type="PANTHER" id="PTHR35995">
    <property type="entry name" value="OS04G0690500 PROTEIN"/>
    <property type="match status" value="1"/>
</dbReference>
<dbReference type="AlphaFoldDB" id="A0A4Y7J025"/>
<dbReference type="InterPro" id="IPR008004">
    <property type="entry name" value="OCTOPUS-like"/>
</dbReference>
<dbReference type="OrthoDB" id="1924480at2759"/>
<dbReference type="PANTHER" id="PTHR35995:SF1">
    <property type="entry name" value="OS04G0690500 PROTEIN"/>
    <property type="match status" value="1"/>
</dbReference>
<proteinExistence type="predicted"/>
<evidence type="ECO:0000313" key="1">
    <source>
        <dbReference type="EMBL" id="RZC54493.1"/>
    </source>
</evidence>
<sequence length="261" mass="30025">MNNYRHREENPLLCDFHPKQAIIGICPLCLKERLVILASKQGSLDNFIPYYKESSSIVHHETSATATSNNVHHRNKSLLALKIFALRFFLHRHLEFRKSSDNFHVVDADCQGYESTSQEDSFISIKFQDNEVVSWDKGTKNTKEENLEKLSSNNHINLTNKEQTKISAMNKDIRLPTSTTTTSSINKNNSSSVVEHVKSHAVLKWRKRIGQLFQIMRWKKRSSSGSNKTNVNHVMINKVSSSGGVKMRKGNWIRTLTKRMR</sequence>
<name>A0A4Y7J025_PAPSO</name>
<reference evidence="1 2" key="1">
    <citation type="journal article" date="2018" name="Science">
        <title>The opium poppy genome and morphinan production.</title>
        <authorList>
            <person name="Guo L."/>
            <person name="Winzer T."/>
            <person name="Yang X."/>
            <person name="Li Y."/>
            <person name="Ning Z."/>
            <person name="He Z."/>
            <person name="Teodor R."/>
            <person name="Lu Y."/>
            <person name="Bowser T.A."/>
            <person name="Graham I.A."/>
            <person name="Ye K."/>
        </authorList>
    </citation>
    <scope>NUCLEOTIDE SEQUENCE [LARGE SCALE GENOMIC DNA]</scope>
    <source>
        <strain evidence="2">cv. HN1</strain>
        <tissue evidence="1">Leaves</tissue>
    </source>
</reference>
<protein>
    <submittedName>
        <fullName evidence="1">Uncharacterized protein</fullName>
    </submittedName>
</protein>
<accession>A0A4Y7J025</accession>